<protein>
    <submittedName>
        <fullName evidence="1">Uncharacterized protein</fullName>
    </submittedName>
</protein>
<dbReference type="AlphaFoldDB" id="A0A5B7GKC8"/>
<proteinExistence type="predicted"/>
<sequence length="99" mass="11221">MATPNPGSEFPSGEGTRNVLRSDCSLVGYPKCLDTTLSFFFINFCNIRDLRSYFQSVEHHLSSTKLHLLFHTETQLSEANDSSPFSVPHYFLYSMCTTT</sequence>
<keyword evidence="2" id="KW-1185">Reference proteome</keyword>
<evidence type="ECO:0000313" key="1">
    <source>
        <dbReference type="EMBL" id="MPC60571.1"/>
    </source>
</evidence>
<name>A0A5B7GKC8_PORTR</name>
<accession>A0A5B7GKC8</accession>
<gene>
    <name evidence="1" type="ORF">E2C01_054622</name>
</gene>
<organism evidence="1 2">
    <name type="scientific">Portunus trituberculatus</name>
    <name type="common">Swimming crab</name>
    <name type="synonym">Neptunus trituberculatus</name>
    <dbReference type="NCBI Taxonomy" id="210409"/>
    <lineage>
        <taxon>Eukaryota</taxon>
        <taxon>Metazoa</taxon>
        <taxon>Ecdysozoa</taxon>
        <taxon>Arthropoda</taxon>
        <taxon>Crustacea</taxon>
        <taxon>Multicrustacea</taxon>
        <taxon>Malacostraca</taxon>
        <taxon>Eumalacostraca</taxon>
        <taxon>Eucarida</taxon>
        <taxon>Decapoda</taxon>
        <taxon>Pleocyemata</taxon>
        <taxon>Brachyura</taxon>
        <taxon>Eubrachyura</taxon>
        <taxon>Portunoidea</taxon>
        <taxon>Portunidae</taxon>
        <taxon>Portuninae</taxon>
        <taxon>Portunus</taxon>
    </lineage>
</organism>
<comment type="caution">
    <text evidence="1">The sequence shown here is derived from an EMBL/GenBank/DDBJ whole genome shotgun (WGS) entry which is preliminary data.</text>
</comment>
<evidence type="ECO:0000313" key="2">
    <source>
        <dbReference type="Proteomes" id="UP000324222"/>
    </source>
</evidence>
<reference evidence="1 2" key="1">
    <citation type="submission" date="2019-05" db="EMBL/GenBank/DDBJ databases">
        <title>Another draft genome of Portunus trituberculatus and its Hox gene families provides insights of decapod evolution.</title>
        <authorList>
            <person name="Jeong J.-H."/>
            <person name="Song I."/>
            <person name="Kim S."/>
            <person name="Choi T."/>
            <person name="Kim D."/>
            <person name="Ryu S."/>
            <person name="Kim W."/>
        </authorList>
    </citation>
    <scope>NUCLEOTIDE SEQUENCE [LARGE SCALE GENOMIC DNA]</scope>
    <source>
        <tissue evidence="1">Muscle</tissue>
    </source>
</reference>
<dbReference type="EMBL" id="VSRR010017669">
    <property type="protein sequence ID" value="MPC60571.1"/>
    <property type="molecule type" value="Genomic_DNA"/>
</dbReference>
<dbReference type="Proteomes" id="UP000324222">
    <property type="component" value="Unassembled WGS sequence"/>
</dbReference>